<reference evidence="6" key="1">
    <citation type="journal article" date="2023" name="GigaByte">
        <title>Genome assembly of the bearded iris, Iris pallida Lam.</title>
        <authorList>
            <person name="Bruccoleri R.E."/>
            <person name="Oakeley E.J."/>
            <person name="Faust A.M.E."/>
            <person name="Altorfer M."/>
            <person name="Dessus-Babus S."/>
            <person name="Burckhardt D."/>
            <person name="Oertli M."/>
            <person name="Naumann U."/>
            <person name="Petersen F."/>
            <person name="Wong J."/>
        </authorList>
    </citation>
    <scope>NUCLEOTIDE SEQUENCE</scope>
    <source>
        <strain evidence="6">GSM-AAB239-AS_SAM_17_03QT</strain>
    </source>
</reference>
<keyword evidence="1 2" id="KW-0103">Bromodomain</keyword>
<sequence length="1300" mass="145227">MMAAKLGSLKKKRTTRIRPSVHESDPEPSSSSPSHRSIRPRRRRPLAGDYDVDDVEEDEGRRKLKLVLKPPLASSSSRPSSDSDEEKVKPPKKRRIEDSGGDSDGSGHRPRRTVRTVSAIRKTRLPEREALVAVLDNLQKKDTYSVFARPVDPDELPDYHDVIEHPMDFGTVRRKLASGIYRSLEQFEDDVFLICSNAMQYNAPDTIYFRQASSIQDTARRKFQELRADDNSSGVARNTEEKASFYTVEKRILKKPHCRSASEPFRPHISSMKKIIKKPHCRTAPHQLGSDFSCMEKKMLEERQYRAPPKPSGCDISSLDTNRLKDINGRSAPKPLGSDISSLDKKTLKDSSSMEKKMLKERPYRAPPKPIGPVISSLDKERLKYVNCRSVPKPLGSDISSLDEKTLKDVSSMEKKMLKERQYRAPTKYIGPVISSLEEERLKDVKGRSSPKPMGSDISSLDENTLKYVNGRTPPKPLGFDISPLDKKTLKDVNGRSDPKPMGSDISSLDEKTLKYVNGRTAPKPLGSDISPLDKKTLKDVNGRSDPEPLGYDISSLEKNTLKQHYRKTAHEPPVSNITSLEKKMLNKPQSRITPQPHESDLSSENKTFKKDQCRTVTEPLESDISSEKKTLKSTPCRTASEPLGSDVSSGATVASAADTYTGLSTLEAQDLAYCTGLSTAQSNGFPSSTEATELSFVQVDAVERSVTINGSVDGSSSLGESKSEKADEAPEKLDEGLEKSLPSKLVQKPFVVDVNRRATYSTSDQQLVEPESVFDVFEGEPRQLVPVEPQSEYSYARSLARFAASLGPIAWDIVSKKIEHALPSGLKFGPGWVGEYEPLPTPILYVGNRTQQRQQEQQQEQKLLQQKQQQQQQQLLQPQEQQQQQKLLQLQQQKLLQTQQQQQLQQLLQLQQQQQRQRLLQPQQQKQQQQLLQPRTVLRREKGNKTKSETAQGKHKDMPFCLQSQVTNVKPLNRTSNVVEGTTNGRTQDQRQGLFCIDIACHPATSSSMSQHQKKQATGGFLNACANEITAHRPQSSSVAETIRFPSVIPRGRNQVQAEPQQQLQVVTPQRRNDAVVMNVAGLSNWKSSDSSRPNSSFGIISNQQAGLQYWFGQGSQEQATDPLRWMNSSGRNSNQSNIANVSNNNLERSMPSIIHAPKLENHKIGAAQAWMSIGAPSEWKPVDGVCNKQVGSISFNSSWKTSTPVSMVHEDSKLKLESVQGVSEASHVQNKGLVIFPQLLTTDQSRSRSSWQGLVQHNKQKDQLPPDLNISFQPPESPAQPSPRIHIDSQHPDLALQL</sequence>
<feature type="compositionally biased region" description="Low complexity" evidence="4">
    <location>
        <begin position="67"/>
        <end position="80"/>
    </location>
</feature>
<feature type="region of interest" description="Disordered" evidence="4">
    <location>
        <begin position="709"/>
        <end position="739"/>
    </location>
</feature>
<evidence type="ECO:0000259" key="5">
    <source>
        <dbReference type="PROSITE" id="PS50014"/>
    </source>
</evidence>
<feature type="coiled-coil region" evidence="3">
    <location>
        <begin position="850"/>
        <end position="918"/>
    </location>
</feature>
<comment type="caution">
    <text evidence="6">The sequence shown here is derived from an EMBL/GenBank/DDBJ whole genome shotgun (WGS) entry which is preliminary data.</text>
</comment>
<dbReference type="PROSITE" id="PS50014">
    <property type="entry name" value="BROMODOMAIN_2"/>
    <property type="match status" value="1"/>
</dbReference>
<dbReference type="PRINTS" id="PR00503">
    <property type="entry name" value="BROMODOMAIN"/>
</dbReference>
<dbReference type="CDD" id="cd04369">
    <property type="entry name" value="Bromodomain"/>
    <property type="match status" value="1"/>
</dbReference>
<feature type="region of interest" description="Disordered" evidence="4">
    <location>
        <begin position="586"/>
        <end position="651"/>
    </location>
</feature>
<evidence type="ECO:0000256" key="4">
    <source>
        <dbReference type="SAM" id="MobiDB-lite"/>
    </source>
</evidence>
<keyword evidence="7" id="KW-1185">Reference proteome</keyword>
<feature type="region of interest" description="Disordered" evidence="4">
    <location>
        <begin position="1"/>
        <end position="115"/>
    </location>
</feature>
<dbReference type="PROSITE" id="PS00633">
    <property type="entry name" value="BROMODOMAIN_1"/>
    <property type="match status" value="1"/>
</dbReference>
<keyword evidence="3" id="KW-0175">Coiled coil</keyword>
<feature type="region of interest" description="Disordered" evidence="4">
    <location>
        <begin position="519"/>
        <end position="555"/>
    </location>
</feature>
<evidence type="ECO:0000256" key="1">
    <source>
        <dbReference type="ARBA" id="ARBA00023117"/>
    </source>
</evidence>
<dbReference type="EMBL" id="JANAVB010042619">
    <property type="protein sequence ID" value="KAJ6793838.1"/>
    <property type="molecule type" value="Genomic_DNA"/>
</dbReference>
<dbReference type="InterPro" id="IPR036427">
    <property type="entry name" value="Bromodomain-like_sf"/>
</dbReference>
<dbReference type="InterPro" id="IPR051831">
    <property type="entry name" value="Bromodomain_contain_prot"/>
</dbReference>
<reference evidence="6" key="2">
    <citation type="submission" date="2023-04" db="EMBL/GenBank/DDBJ databases">
        <authorList>
            <person name="Bruccoleri R.E."/>
            <person name="Oakeley E.J."/>
            <person name="Faust A.-M."/>
            <person name="Dessus-Babus S."/>
            <person name="Altorfer M."/>
            <person name="Burckhardt D."/>
            <person name="Oertli M."/>
            <person name="Naumann U."/>
            <person name="Petersen F."/>
            <person name="Wong J."/>
        </authorList>
    </citation>
    <scope>NUCLEOTIDE SEQUENCE</scope>
    <source>
        <strain evidence="6">GSM-AAB239-AS_SAM_17_03QT</strain>
        <tissue evidence="6">Leaf</tissue>
    </source>
</reference>
<dbReference type="Pfam" id="PF00439">
    <property type="entry name" value="Bromodomain"/>
    <property type="match status" value="1"/>
</dbReference>
<feature type="compositionally biased region" description="Low complexity" evidence="4">
    <location>
        <begin position="926"/>
        <end position="935"/>
    </location>
</feature>
<evidence type="ECO:0000256" key="2">
    <source>
        <dbReference type="PROSITE-ProRule" id="PRU00035"/>
    </source>
</evidence>
<gene>
    <name evidence="6" type="ORF">M6B38_233845</name>
</gene>
<accession>A0AAX6DPZ4</accession>
<feature type="region of interest" description="Disordered" evidence="4">
    <location>
        <begin position="1252"/>
        <end position="1288"/>
    </location>
</feature>
<dbReference type="SMART" id="SM00297">
    <property type="entry name" value="BROMO"/>
    <property type="match status" value="1"/>
</dbReference>
<dbReference type="PANTHER" id="PTHR22881:SF42">
    <property type="entry name" value="DNA-BINDING BROMODOMAIN-CONTAINING PROTEIN"/>
    <property type="match status" value="1"/>
</dbReference>
<organism evidence="6 7">
    <name type="scientific">Iris pallida</name>
    <name type="common">Sweet iris</name>
    <dbReference type="NCBI Taxonomy" id="29817"/>
    <lineage>
        <taxon>Eukaryota</taxon>
        <taxon>Viridiplantae</taxon>
        <taxon>Streptophyta</taxon>
        <taxon>Embryophyta</taxon>
        <taxon>Tracheophyta</taxon>
        <taxon>Spermatophyta</taxon>
        <taxon>Magnoliopsida</taxon>
        <taxon>Liliopsida</taxon>
        <taxon>Asparagales</taxon>
        <taxon>Iridaceae</taxon>
        <taxon>Iridoideae</taxon>
        <taxon>Irideae</taxon>
        <taxon>Iris</taxon>
    </lineage>
</organism>
<dbReference type="SUPFAM" id="SSF47370">
    <property type="entry name" value="Bromodomain"/>
    <property type="match status" value="1"/>
</dbReference>
<dbReference type="Gene3D" id="1.20.920.10">
    <property type="entry name" value="Bromodomain-like"/>
    <property type="match status" value="1"/>
</dbReference>
<dbReference type="PANTHER" id="PTHR22881">
    <property type="entry name" value="BROMODOMAIN CONTAINING PROTEIN"/>
    <property type="match status" value="1"/>
</dbReference>
<name>A0AAX6DPZ4_IRIPA</name>
<evidence type="ECO:0000313" key="7">
    <source>
        <dbReference type="Proteomes" id="UP001140949"/>
    </source>
</evidence>
<evidence type="ECO:0000256" key="3">
    <source>
        <dbReference type="SAM" id="Coils"/>
    </source>
</evidence>
<protein>
    <recommendedName>
        <fullName evidence="5">Bromo domain-containing protein</fullName>
    </recommendedName>
</protein>
<feature type="region of interest" description="Disordered" evidence="4">
    <location>
        <begin position="326"/>
        <end position="375"/>
    </location>
</feature>
<feature type="compositionally biased region" description="Basic and acidic residues" evidence="4">
    <location>
        <begin position="532"/>
        <end position="547"/>
    </location>
</feature>
<dbReference type="InterPro" id="IPR018359">
    <property type="entry name" value="Bromodomain_CS"/>
</dbReference>
<feature type="region of interest" description="Disordered" evidence="4">
    <location>
        <begin position="926"/>
        <end position="957"/>
    </location>
</feature>
<proteinExistence type="predicted"/>
<feature type="compositionally biased region" description="Basic and acidic residues" evidence="4">
    <location>
        <begin position="342"/>
        <end position="364"/>
    </location>
</feature>
<feature type="compositionally biased region" description="Basic residues" evidence="4">
    <location>
        <begin position="36"/>
        <end position="45"/>
    </location>
</feature>
<dbReference type="InterPro" id="IPR001487">
    <property type="entry name" value="Bromodomain"/>
</dbReference>
<feature type="compositionally biased region" description="Basic and acidic residues" evidence="4">
    <location>
        <begin position="722"/>
        <end position="739"/>
    </location>
</feature>
<dbReference type="Proteomes" id="UP001140949">
    <property type="component" value="Unassembled WGS sequence"/>
</dbReference>
<feature type="domain" description="Bromo" evidence="5">
    <location>
        <begin position="139"/>
        <end position="209"/>
    </location>
</feature>
<feature type="compositionally biased region" description="Basic and acidic residues" evidence="4">
    <location>
        <begin position="939"/>
        <end position="957"/>
    </location>
</feature>
<evidence type="ECO:0000313" key="6">
    <source>
        <dbReference type="EMBL" id="KAJ6793838.1"/>
    </source>
</evidence>